<dbReference type="EMBL" id="JADCNM010000009">
    <property type="protein sequence ID" value="KAG0467923.1"/>
    <property type="molecule type" value="Genomic_DNA"/>
</dbReference>
<proteinExistence type="predicted"/>
<comment type="caution">
    <text evidence="1">The sequence shown here is derived from an EMBL/GenBank/DDBJ whole genome shotgun (WGS) entry which is preliminary data.</text>
</comment>
<evidence type="ECO:0000313" key="1">
    <source>
        <dbReference type="EMBL" id="KAG0467923.1"/>
    </source>
</evidence>
<accession>A0A835QAS8</accession>
<dbReference type="Proteomes" id="UP000639772">
    <property type="component" value="Chromosome 9"/>
</dbReference>
<sequence>MTTLYASSRSRALGLSLLSIFVEKKSSMAEASGGSNYARLRMQLTVDDKERNRPRKDGDAAVAARLLQLETANVCDSSIHSGDSFLGTYTTFLSLCLPVVRRRATCVDGAI</sequence>
<gene>
    <name evidence="1" type="ORF">HPP92_017251</name>
</gene>
<evidence type="ECO:0000313" key="2">
    <source>
        <dbReference type="Proteomes" id="UP000639772"/>
    </source>
</evidence>
<reference evidence="1 2" key="1">
    <citation type="journal article" date="2020" name="Nat. Food">
        <title>A phased Vanilla planifolia genome enables genetic improvement of flavour and production.</title>
        <authorList>
            <person name="Hasing T."/>
            <person name="Tang H."/>
            <person name="Brym M."/>
            <person name="Khazi F."/>
            <person name="Huang T."/>
            <person name="Chambers A.H."/>
        </authorList>
    </citation>
    <scope>NUCLEOTIDE SEQUENCE [LARGE SCALE GENOMIC DNA]</scope>
    <source>
        <tissue evidence="1">Leaf</tissue>
    </source>
</reference>
<dbReference type="AlphaFoldDB" id="A0A835QAS8"/>
<protein>
    <submittedName>
        <fullName evidence="1">Uncharacterized protein</fullName>
    </submittedName>
</protein>
<organism evidence="1 2">
    <name type="scientific">Vanilla planifolia</name>
    <name type="common">Vanilla</name>
    <dbReference type="NCBI Taxonomy" id="51239"/>
    <lineage>
        <taxon>Eukaryota</taxon>
        <taxon>Viridiplantae</taxon>
        <taxon>Streptophyta</taxon>
        <taxon>Embryophyta</taxon>
        <taxon>Tracheophyta</taxon>
        <taxon>Spermatophyta</taxon>
        <taxon>Magnoliopsida</taxon>
        <taxon>Liliopsida</taxon>
        <taxon>Asparagales</taxon>
        <taxon>Orchidaceae</taxon>
        <taxon>Vanilloideae</taxon>
        <taxon>Vanilleae</taxon>
        <taxon>Vanilla</taxon>
    </lineage>
</organism>
<name>A0A835QAS8_VANPL</name>